<keyword evidence="2" id="KW-0472">Membrane</keyword>
<feature type="region of interest" description="Disordered" evidence="1">
    <location>
        <begin position="130"/>
        <end position="238"/>
    </location>
</feature>
<comment type="caution">
    <text evidence="3">The sequence shown here is derived from an EMBL/GenBank/DDBJ whole genome shotgun (WGS) entry which is preliminary data.</text>
</comment>
<feature type="region of interest" description="Disordered" evidence="1">
    <location>
        <begin position="1"/>
        <end position="25"/>
    </location>
</feature>
<protein>
    <submittedName>
        <fullName evidence="3">Uncharacterized protein</fullName>
    </submittedName>
</protein>
<feature type="transmembrane region" description="Helical" evidence="2">
    <location>
        <begin position="103"/>
        <end position="125"/>
    </location>
</feature>
<keyword evidence="4" id="KW-1185">Reference proteome</keyword>
<dbReference type="EMBL" id="JBFTWV010000039">
    <property type="protein sequence ID" value="KAL2794969.1"/>
    <property type="molecule type" value="Genomic_DNA"/>
</dbReference>
<feature type="compositionally biased region" description="Low complexity" evidence="1">
    <location>
        <begin position="142"/>
        <end position="175"/>
    </location>
</feature>
<evidence type="ECO:0000256" key="1">
    <source>
        <dbReference type="SAM" id="MobiDB-lite"/>
    </source>
</evidence>
<name>A0ABR4G8G0_9EURO</name>
<organism evidence="3 4">
    <name type="scientific">Aspergillus keveii</name>
    <dbReference type="NCBI Taxonomy" id="714993"/>
    <lineage>
        <taxon>Eukaryota</taxon>
        <taxon>Fungi</taxon>
        <taxon>Dikarya</taxon>
        <taxon>Ascomycota</taxon>
        <taxon>Pezizomycotina</taxon>
        <taxon>Eurotiomycetes</taxon>
        <taxon>Eurotiomycetidae</taxon>
        <taxon>Eurotiales</taxon>
        <taxon>Aspergillaceae</taxon>
        <taxon>Aspergillus</taxon>
        <taxon>Aspergillus subgen. Nidulantes</taxon>
    </lineage>
</organism>
<gene>
    <name evidence="3" type="ORF">BJX66DRAFT_337386</name>
</gene>
<keyword evidence="2" id="KW-0812">Transmembrane</keyword>
<feature type="compositionally biased region" description="Acidic residues" evidence="1">
    <location>
        <begin position="182"/>
        <end position="203"/>
    </location>
</feature>
<evidence type="ECO:0000313" key="3">
    <source>
        <dbReference type="EMBL" id="KAL2794969.1"/>
    </source>
</evidence>
<evidence type="ECO:0000256" key="2">
    <source>
        <dbReference type="SAM" id="Phobius"/>
    </source>
</evidence>
<keyword evidence="2" id="KW-1133">Transmembrane helix</keyword>
<dbReference type="Proteomes" id="UP001610563">
    <property type="component" value="Unassembled WGS sequence"/>
</dbReference>
<sequence length="238" mass="26035">MPETQRPRQAHQRPYSAGDHSTYTPLLPAPSGEVIFEMENIPKYPESICARAPSQPPPYQEIDTNWLENENVYVSQADISRSVDNERGKKKAKKDEKHYNIRIWFLVAFLLLIIIGASIGGPLGAAMGKANREKNDPVPAETATQTSPTTAATTTATATAPATVTNTVTVTQTAAPDHETTFDDEDEDEDEDENHNEDRDDDGGLTTYHVHTNLSNRATSADLVADASSPSYESPKPL</sequence>
<feature type="compositionally biased region" description="Polar residues" evidence="1">
    <location>
        <begin position="209"/>
        <end position="219"/>
    </location>
</feature>
<proteinExistence type="predicted"/>
<evidence type="ECO:0000313" key="4">
    <source>
        <dbReference type="Proteomes" id="UP001610563"/>
    </source>
</evidence>
<accession>A0ABR4G8G0</accession>
<reference evidence="3 4" key="1">
    <citation type="submission" date="2024-07" db="EMBL/GenBank/DDBJ databases">
        <title>Section-level genome sequencing and comparative genomics of Aspergillus sections Usti and Cavernicolus.</title>
        <authorList>
            <consortium name="Lawrence Berkeley National Laboratory"/>
            <person name="Nybo J.L."/>
            <person name="Vesth T.C."/>
            <person name="Theobald S."/>
            <person name="Frisvad J.C."/>
            <person name="Larsen T.O."/>
            <person name="Kjaerboelling I."/>
            <person name="Rothschild-Mancinelli K."/>
            <person name="Lyhne E.K."/>
            <person name="Kogle M.E."/>
            <person name="Barry K."/>
            <person name="Clum A."/>
            <person name="Na H."/>
            <person name="Ledsgaard L."/>
            <person name="Lin J."/>
            <person name="Lipzen A."/>
            <person name="Kuo A."/>
            <person name="Riley R."/>
            <person name="Mondo S."/>
            <person name="Labutti K."/>
            <person name="Haridas S."/>
            <person name="Pangalinan J."/>
            <person name="Salamov A.A."/>
            <person name="Simmons B.A."/>
            <person name="Magnuson J.K."/>
            <person name="Chen J."/>
            <person name="Drula E."/>
            <person name="Henrissat B."/>
            <person name="Wiebenga A."/>
            <person name="Lubbers R.J."/>
            <person name="Gomes A.C."/>
            <person name="Makela M.R."/>
            <person name="Stajich J."/>
            <person name="Grigoriev I.V."/>
            <person name="Mortensen U.H."/>
            <person name="De Vries R.P."/>
            <person name="Baker S.E."/>
            <person name="Andersen M.R."/>
        </authorList>
    </citation>
    <scope>NUCLEOTIDE SEQUENCE [LARGE SCALE GENOMIC DNA]</scope>
    <source>
        <strain evidence="3 4">CBS 209.92</strain>
    </source>
</reference>